<dbReference type="EMBL" id="JAKOGI010000206">
    <property type="protein sequence ID" value="KAJ8439841.1"/>
    <property type="molecule type" value="Genomic_DNA"/>
</dbReference>
<accession>A0A9Q1K9D6</accession>
<protein>
    <submittedName>
        <fullName evidence="2">Uncharacterized protein</fullName>
    </submittedName>
</protein>
<gene>
    <name evidence="2" type="ORF">Cgig2_023003</name>
</gene>
<sequence>MDRDRSWMNHGGMGDKKKADNIMGVNQFLEYAFSATIHNHLIVRDILMDYNPWIHHGEKEVDEEIPLVRNDVEPDLIDVDLVDVGEDEEDEFSDRELDIDSLDRDLEDATHGKDNQLHALEPSLTCRQKRRAEQALRKGRKCEPTRGLQSLRERVKNPNVKPFATITEDMLRVVGKNANCFINHLIHVLPLCYKNWVRMDKDAKKRLFDKVQAEWNFSLEAKGIDVAHAVELQCMMLRHKDGKWDPEGEIKYEEFKKLYEDQIQKHGIDNLSLKEAYVEVLKEKLGYHRGLAPGPMPPKKGRNGGESNQIRAVLITKLQQLQQKEAALRGKLGELKVANLELKTNIEHMQKEAVERENKWKQEVIERDQLA</sequence>
<dbReference type="Proteomes" id="UP001153076">
    <property type="component" value="Unassembled WGS sequence"/>
</dbReference>
<name>A0A9Q1K9D6_9CARY</name>
<feature type="coiled-coil region" evidence="1">
    <location>
        <begin position="318"/>
        <end position="359"/>
    </location>
</feature>
<evidence type="ECO:0000256" key="1">
    <source>
        <dbReference type="SAM" id="Coils"/>
    </source>
</evidence>
<evidence type="ECO:0000313" key="2">
    <source>
        <dbReference type="EMBL" id="KAJ8439841.1"/>
    </source>
</evidence>
<evidence type="ECO:0000313" key="3">
    <source>
        <dbReference type="Proteomes" id="UP001153076"/>
    </source>
</evidence>
<dbReference type="OrthoDB" id="1292058at2759"/>
<organism evidence="2 3">
    <name type="scientific">Carnegiea gigantea</name>
    <dbReference type="NCBI Taxonomy" id="171969"/>
    <lineage>
        <taxon>Eukaryota</taxon>
        <taxon>Viridiplantae</taxon>
        <taxon>Streptophyta</taxon>
        <taxon>Embryophyta</taxon>
        <taxon>Tracheophyta</taxon>
        <taxon>Spermatophyta</taxon>
        <taxon>Magnoliopsida</taxon>
        <taxon>eudicotyledons</taxon>
        <taxon>Gunneridae</taxon>
        <taxon>Pentapetalae</taxon>
        <taxon>Caryophyllales</taxon>
        <taxon>Cactineae</taxon>
        <taxon>Cactaceae</taxon>
        <taxon>Cactoideae</taxon>
        <taxon>Echinocereeae</taxon>
        <taxon>Carnegiea</taxon>
    </lineage>
</organism>
<proteinExistence type="predicted"/>
<keyword evidence="3" id="KW-1185">Reference proteome</keyword>
<dbReference type="AlphaFoldDB" id="A0A9Q1K9D6"/>
<comment type="caution">
    <text evidence="2">The sequence shown here is derived from an EMBL/GenBank/DDBJ whole genome shotgun (WGS) entry which is preliminary data.</text>
</comment>
<reference evidence="2" key="1">
    <citation type="submission" date="2022-04" db="EMBL/GenBank/DDBJ databases">
        <title>Carnegiea gigantea Genome sequencing and assembly v2.</title>
        <authorList>
            <person name="Copetti D."/>
            <person name="Sanderson M.J."/>
            <person name="Burquez A."/>
            <person name="Wojciechowski M.F."/>
        </authorList>
    </citation>
    <scope>NUCLEOTIDE SEQUENCE</scope>
    <source>
        <strain evidence="2">SGP5-SGP5p</strain>
        <tissue evidence="2">Aerial part</tissue>
    </source>
</reference>
<keyword evidence="1" id="KW-0175">Coiled coil</keyword>